<evidence type="ECO:0000256" key="1">
    <source>
        <dbReference type="SAM" id="MobiDB-lite"/>
    </source>
</evidence>
<protein>
    <submittedName>
        <fullName evidence="3">Uncharacterized protein</fullName>
    </submittedName>
</protein>
<feature type="region of interest" description="Disordered" evidence="1">
    <location>
        <begin position="231"/>
        <end position="253"/>
    </location>
</feature>
<evidence type="ECO:0000313" key="3">
    <source>
        <dbReference type="EMBL" id="MBA1836577.1"/>
    </source>
</evidence>
<dbReference type="RefSeq" id="WP_181191299.1">
    <property type="nucleotide sequence ID" value="NZ_JABFED010000001.1"/>
</dbReference>
<keyword evidence="2" id="KW-0812">Transmembrane</keyword>
<comment type="caution">
    <text evidence="3">The sequence shown here is derived from an EMBL/GenBank/DDBJ whole genome shotgun (WGS) entry which is preliminary data.</text>
</comment>
<reference evidence="3 4" key="1">
    <citation type="submission" date="2020-05" db="EMBL/GenBank/DDBJ databases">
        <title>Descriptions of Corynebacterium xxxx sp. nov., Corynebacterium yyyy sp. nov. and Corynebacterium zzzz sp. nov.</title>
        <authorList>
            <person name="Zhang G."/>
        </authorList>
    </citation>
    <scope>NUCLEOTIDE SEQUENCE [LARGE SCALE GENOMIC DNA]</scope>
    <source>
        <strain evidence="4">zg-913</strain>
    </source>
</reference>
<evidence type="ECO:0000313" key="4">
    <source>
        <dbReference type="Proteomes" id="UP000577408"/>
    </source>
</evidence>
<gene>
    <name evidence="3" type="ORF">HMA55_01405</name>
</gene>
<dbReference type="EMBL" id="JABFED010000001">
    <property type="protein sequence ID" value="MBA1836577.1"/>
    <property type="molecule type" value="Genomic_DNA"/>
</dbReference>
<name>A0A7V8USK3_9CORY</name>
<keyword evidence="2" id="KW-0472">Membrane</keyword>
<evidence type="ECO:0000256" key="2">
    <source>
        <dbReference type="SAM" id="Phobius"/>
    </source>
</evidence>
<proteinExistence type="predicted"/>
<feature type="transmembrane region" description="Helical" evidence="2">
    <location>
        <begin position="6"/>
        <end position="29"/>
    </location>
</feature>
<accession>A0A7V8USK3</accession>
<dbReference type="Proteomes" id="UP000577408">
    <property type="component" value="Unassembled WGS sequence"/>
</dbReference>
<organism evidence="3 4">
    <name type="scientific">Corynebacterium wankanglinii</name>
    <dbReference type="NCBI Taxonomy" id="2735136"/>
    <lineage>
        <taxon>Bacteria</taxon>
        <taxon>Bacillati</taxon>
        <taxon>Actinomycetota</taxon>
        <taxon>Actinomycetes</taxon>
        <taxon>Mycobacteriales</taxon>
        <taxon>Corynebacteriaceae</taxon>
        <taxon>Corynebacterium</taxon>
    </lineage>
</organism>
<feature type="compositionally biased region" description="Basic and acidic residues" evidence="1">
    <location>
        <begin position="243"/>
        <end position="253"/>
    </location>
</feature>
<sequence>MDTLIGPIIGAVSALLGGFAGAWFSYVQMRLQLLETQRRQLSQALGTFARNCNESHTLLLERVFESEATNVEMLGAGLESEMRNRKLQAEVNRITGFINRYLGDLRGEALGLRLEADDDSLLASIRRFQEAIEEAFAELVELGNRQEIEGERFTREFNQLTQEYLTLASGESPAPQSLLDALNLRKNELNDELDRSFHTWRSNLVQRAVSFRVDQEIENVVETGKAAVHNNESAGKRHMNLSIKDRTARKRSE</sequence>
<dbReference type="AlphaFoldDB" id="A0A7V8USK3"/>
<keyword evidence="4" id="KW-1185">Reference proteome</keyword>
<keyword evidence="2" id="KW-1133">Transmembrane helix</keyword>